<dbReference type="GO" id="GO:0006412">
    <property type="term" value="P:translation"/>
    <property type="evidence" value="ECO:0007669"/>
    <property type="project" value="InterPro"/>
</dbReference>
<evidence type="ECO:0000256" key="1">
    <source>
        <dbReference type="ARBA" id="ARBA00004173"/>
    </source>
</evidence>
<accession>A0A0L7QL46</accession>
<dbReference type="PRINTS" id="PR00061">
    <property type="entry name" value="RIBOSOMALL19"/>
</dbReference>
<dbReference type="SUPFAM" id="SSF50104">
    <property type="entry name" value="Translation proteins SH3-like domain"/>
    <property type="match status" value="1"/>
</dbReference>
<dbReference type="GO" id="GO:0003735">
    <property type="term" value="F:structural constituent of ribosome"/>
    <property type="evidence" value="ECO:0007669"/>
    <property type="project" value="InterPro"/>
</dbReference>
<keyword evidence="11" id="KW-1185">Reference proteome</keyword>
<dbReference type="InterPro" id="IPR001857">
    <property type="entry name" value="Ribosomal_bL19"/>
</dbReference>
<dbReference type="Gene3D" id="2.30.30.790">
    <property type="match status" value="1"/>
</dbReference>
<evidence type="ECO:0000313" key="11">
    <source>
        <dbReference type="Proteomes" id="UP000053825"/>
    </source>
</evidence>
<dbReference type="FunFam" id="2.30.30.790:FF:000002">
    <property type="entry name" value="39S ribosomal protein L19, mitochondrial"/>
    <property type="match status" value="1"/>
</dbReference>
<name>A0A0L7QL46_9HYME</name>
<comment type="subcellular location">
    <subcellularLocation>
        <location evidence="1">Mitochondrion</location>
    </subcellularLocation>
</comment>
<evidence type="ECO:0000256" key="3">
    <source>
        <dbReference type="ARBA" id="ARBA00022946"/>
    </source>
</evidence>
<feature type="region of interest" description="Disordered" evidence="9">
    <location>
        <begin position="32"/>
        <end position="53"/>
    </location>
</feature>
<gene>
    <name evidence="10" type="ORF">WH47_11495</name>
</gene>
<organism evidence="10 11">
    <name type="scientific">Habropoda laboriosa</name>
    <dbReference type="NCBI Taxonomy" id="597456"/>
    <lineage>
        <taxon>Eukaryota</taxon>
        <taxon>Metazoa</taxon>
        <taxon>Ecdysozoa</taxon>
        <taxon>Arthropoda</taxon>
        <taxon>Hexapoda</taxon>
        <taxon>Insecta</taxon>
        <taxon>Pterygota</taxon>
        <taxon>Neoptera</taxon>
        <taxon>Endopterygota</taxon>
        <taxon>Hymenoptera</taxon>
        <taxon>Apocrita</taxon>
        <taxon>Aculeata</taxon>
        <taxon>Apoidea</taxon>
        <taxon>Anthophila</taxon>
        <taxon>Apidae</taxon>
        <taxon>Habropoda</taxon>
    </lineage>
</organism>
<evidence type="ECO:0000256" key="4">
    <source>
        <dbReference type="ARBA" id="ARBA00022980"/>
    </source>
</evidence>
<dbReference type="Pfam" id="PF01245">
    <property type="entry name" value="Ribosomal_L19"/>
    <property type="match status" value="1"/>
</dbReference>
<evidence type="ECO:0000256" key="9">
    <source>
        <dbReference type="SAM" id="MobiDB-lite"/>
    </source>
</evidence>
<keyword evidence="6" id="KW-0687">Ribonucleoprotein</keyword>
<evidence type="ECO:0000313" key="10">
    <source>
        <dbReference type="EMBL" id="KOC59309.1"/>
    </source>
</evidence>
<evidence type="ECO:0000256" key="6">
    <source>
        <dbReference type="ARBA" id="ARBA00023274"/>
    </source>
</evidence>
<dbReference type="InterPro" id="IPR038657">
    <property type="entry name" value="Ribosomal_bL19_sf"/>
</dbReference>
<protein>
    <recommendedName>
        <fullName evidence="7">Large ribosomal subunit protein bL19m</fullName>
    </recommendedName>
    <alternativeName>
        <fullName evidence="8">39S ribosomal protein L19, mitochondrial</fullName>
    </alternativeName>
</protein>
<proteinExistence type="inferred from homology"/>
<evidence type="ECO:0000256" key="5">
    <source>
        <dbReference type="ARBA" id="ARBA00023128"/>
    </source>
</evidence>
<evidence type="ECO:0000256" key="7">
    <source>
        <dbReference type="ARBA" id="ARBA00035288"/>
    </source>
</evidence>
<dbReference type="AlphaFoldDB" id="A0A0L7QL46"/>
<dbReference type="PANTHER" id="PTHR15680">
    <property type="entry name" value="RIBOSOMAL PROTEIN L19"/>
    <property type="match status" value="1"/>
</dbReference>
<dbReference type="PANTHER" id="PTHR15680:SF9">
    <property type="entry name" value="LARGE RIBOSOMAL SUBUNIT PROTEIN BL19M"/>
    <property type="match status" value="1"/>
</dbReference>
<dbReference type="GO" id="GO:0005762">
    <property type="term" value="C:mitochondrial large ribosomal subunit"/>
    <property type="evidence" value="ECO:0007669"/>
    <property type="project" value="TreeGrafter"/>
</dbReference>
<dbReference type="EMBL" id="KQ414934">
    <property type="protein sequence ID" value="KOC59309.1"/>
    <property type="molecule type" value="Genomic_DNA"/>
</dbReference>
<keyword evidence="4 10" id="KW-0689">Ribosomal protein</keyword>
<keyword evidence="3" id="KW-0809">Transit peptide</keyword>
<comment type="similarity">
    <text evidence="2">Belongs to the bacterial ribosomal protein bL19 family.</text>
</comment>
<keyword evidence="5" id="KW-0496">Mitochondrion</keyword>
<dbReference type="STRING" id="597456.A0A0L7QL46"/>
<evidence type="ECO:0000256" key="2">
    <source>
        <dbReference type="ARBA" id="ARBA00005781"/>
    </source>
</evidence>
<dbReference type="OrthoDB" id="432645at2759"/>
<dbReference type="Proteomes" id="UP000053825">
    <property type="component" value="Unassembled WGS sequence"/>
</dbReference>
<sequence length="306" mass="35770">MIVSRKFLSHKIWQKLSLVKILGKEAKLLSTSAQTKPEPLNENDDLQKQTDKESSPYANYRFIYPEFLPDPNPIYRNSLREKLERMDMLARRAVLNIPEFYVGSILAVTHSDQHAPGKINKFVGICILREGSGLRTSFILRNVINGESIEINYNLYDPTIQKIDCLRLEKRLDNELLYLRDAPLEYSTFPSDMEADLKPAGFVLLNEMKVPLNSPPWLEKWERKNLKGIKDLVVSRKRQRKAAAVAKPWEKYDLMKTYRETIPEEEQVEIFADVYTELRHLEVQKNLLTRKNILDRQKKDKDKPLV</sequence>
<reference evidence="10 11" key="1">
    <citation type="submission" date="2015-07" db="EMBL/GenBank/DDBJ databases">
        <title>The genome of Habropoda laboriosa.</title>
        <authorList>
            <person name="Pan H."/>
            <person name="Kapheim K."/>
        </authorList>
    </citation>
    <scope>NUCLEOTIDE SEQUENCE [LARGE SCALE GENOMIC DNA]</scope>
    <source>
        <strain evidence="10">0110345459</strain>
    </source>
</reference>
<evidence type="ECO:0000256" key="8">
    <source>
        <dbReference type="ARBA" id="ARBA00035359"/>
    </source>
</evidence>
<dbReference type="InterPro" id="IPR008991">
    <property type="entry name" value="Translation_prot_SH3-like_sf"/>
</dbReference>